<keyword evidence="7 10" id="KW-0676">Redox-active center</keyword>
<organism evidence="13 14">
    <name type="scientific">Devosia enhydra</name>
    <dbReference type="NCBI Taxonomy" id="665118"/>
    <lineage>
        <taxon>Bacteria</taxon>
        <taxon>Pseudomonadati</taxon>
        <taxon>Pseudomonadota</taxon>
        <taxon>Alphaproteobacteria</taxon>
        <taxon>Hyphomicrobiales</taxon>
        <taxon>Devosiaceae</taxon>
        <taxon>Devosia</taxon>
    </lineage>
</organism>
<dbReference type="InterPro" id="IPR016156">
    <property type="entry name" value="FAD/NAD-linked_Rdtase_dimer_sf"/>
</dbReference>
<dbReference type="GO" id="GO:0016668">
    <property type="term" value="F:oxidoreductase activity, acting on a sulfur group of donors, NAD(P) as acceptor"/>
    <property type="evidence" value="ECO:0007669"/>
    <property type="project" value="InterPro"/>
</dbReference>
<dbReference type="PRINTS" id="PR00368">
    <property type="entry name" value="FADPNR"/>
</dbReference>
<evidence type="ECO:0000256" key="8">
    <source>
        <dbReference type="PIRSR" id="PIRSR000350-3"/>
    </source>
</evidence>
<accession>A0A1K2I3R0</accession>
<dbReference type="Gene3D" id="3.30.390.30">
    <property type="match status" value="1"/>
</dbReference>
<feature type="binding site" evidence="8">
    <location>
        <position position="310"/>
    </location>
    <ligand>
        <name>FAD</name>
        <dbReference type="ChEBI" id="CHEBI:57692"/>
    </ligand>
</feature>
<evidence type="ECO:0000256" key="5">
    <source>
        <dbReference type="ARBA" id="ARBA00023002"/>
    </source>
</evidence>
<evidence type="ECO:0000313" key="13">
    <source>
        <dbReference type="EMBL" id="SFZ86388.1"/>
    </source>
</evidence>
<evidence type="ECO:0000256" key="6">
    <source>
        <dbReference type="ARBA" id="ARBA00023157"/>
    </source>
</evidence>
<dbReference type="EMBL" id="FPKU01000003">
    <property type="protein sequence ID" value="SFZ86388.1"/>
    <property type="molecule type" value="Genomic_DNA"/>
</dbReference>
<dbReference type="Pfam" id="PF02852">
    <property type="entry name" value="Pyr_redox_dim"/>
    <property type="match status" value="1"/>
</dbReference>
<dbReference type="InterPro" id="IPR036188">
    <property type="entry name" value="FAD/NAD-bd_sf"/>
</dbReference>
<dbReference type="SUPFAM" id="SSF51905">
    <property type="entry name" value="FAD/NAD(P)-binding domain"/>
    <property type="match status" value="1"/>
</dbReference>
<evidence type="ECO:0000256" key="3">
    <source>
        <dbReference type="ARBA" id="ARBA00022827"/>
    </source>
</evidence>
<dbReference type="STRING" id="665118.SAMN02983003_3568"/>
<dbReference type="PANTHER" id="PTHR43014:SF2">
    <property type="entry name" value="MERCURIC REDUCTASE"/>
    <property type="match status" value="1"/>
</dbReference>
<comment type="cofactor">
    <cofactor evidence="8">
        <name>FAD</name>
        <dbReference type="ChEBI" id="CHEBI:57692"/>
    </cofactor>
    <text evidence="8">Binds 1 FAD per subunit.</text>
</comment>
<feature type="binding site" evidence="8">
    <location>
        <begin position="178"/>
        <end position="185"/>
    </location>
    <ligand>
        <name>NAD(+)</name>
        <dbReference type="ChEBI" id="CHEBI:57540"/>
    </ligand>
</feature>
<dbReference type="GO" id="GO:0050660">
    <property type="term" value="F:flavin adenine dinucleotide binding"/>
    <property type="evidence" value="ECO:0007669"/>
    <property type="project" value="TreeGrafter"/>
</dbReference>
<keyword evidence="5 10" id="KW-0560">Oxidoreductase</keyword>
<dbReference type="InterPro" id="IPR004099">
    <property type="entry name" value="Pyr_nucl-diS_OxRdtase_dimer"/>
</dbReference>
<dbReference type="GO" id="GO:0003955">
    <property type="term" value="F:NAD(P)H dehydrogenase (quinone) activity"/>
    <property type="evidence" value="ECO:0007669"/>
    <property type="project" value="TreeGrafter"/>
</dbReference>
<dbReference type="SUPFAM" id="SSF55424">
    <property type="entry name" value="FAD/NAD-linked reductases, dimerisation (C-terminal) domain"/>
    <property type="match status" value="1"/>
</dbReference>
<evidence type="ECO:0000256" key="2">
    <source>
        <dbReference type="ARBA" id="ARBA00022630"/>
    </source>
</evidence>
<dbReference type="InterPro" id="IPR001100">
    <property type="entry name" value="Pyr_nuc-diS_OxRdtase"/>
</dbReference>
<keyword evidence="4" id="KW-0521">NADP</keyword>
<dbReference type="RefSeq" id="WP_072345908.1">
    <property type="nucleotide sequence ID" value="NZ_FPKU01000003.1"/>
</dbReference>
<feature type="disulfide bond" description="Redox-active" evidence="9">
    <location>
        <begin position="44"/>
        <end position="49"/>
    </location>
</feature>
<gene>
    <name evidence="13" type="ORF">SAMN02983003_3568</name>
</gene>
<dbReference type="OrthoDB" id="9761158at2"/>
<dbReference type="AlphaFoldDB" id="A0A1K2I3R0"/>
<keyword evidence="3 8" id="KW-0274">FAD</keyword>
<dbReference type="PROSITE" id="PS00076">
    <property type="entry name" value="PYRIDINE_REDOX_1"/>
    <property type="match status" value="1"/>
</dbReference>
<evidence type="ECO:0000256" key="9">
    <source>
        <dbReference type="PIRSR" id="PIRSR000350-4"/>
    </source>
</evidence>
<dbReference type="Proteomes" id="UP000183447">
    <property type="component" value="Unassembled WGS sequence"/>
</dbReference>
<dbReference type="PIRSF" id="PIRSF000350">
    <property type="entry name" value="Mercury_reductase_MerA"/>
    <property type="match status" value="1"/>
</dbReference>
<dbReference type="PRINTS" id="PR00411">
    <property type="entry name" value="PNDRDTASEI"/>
</dbReference>
<dbReference type="Pfam" id="PF07992">
    <property type="entry name" value="Pyr_redox_2"/>
    <property type="match status" value="1"/>
</dbReference>
<comment type="similarity">
    <text evidence="1 10">Belongs to the class-I pyridine nucleotide-disulfide oxidoreductase family.</text>
</comment>
<keyword evidence="6" id="KW-1015">Disulfide bond</keyword>
<evidence type="ECO:0000256" key="1">
    <source>
        <dbReference type="ARBA" id="ARBA00007532"/>
    </source>
</evidence>
<feature type="binding site" evidence="8">
    <location>
        <position position="201"/>
    </location>
    <ligand>
        <name>NAD(+)</name>
        <dbReference type="ChEBI" id="CHEBI:57540"/>
    </ligand>
</feature>
<evidence type="ECO:0000313" key="14">
    <source>
        <dbReference type="Proteomes" id="UP000183447"/>
    </source>
</evidence>
<dbReference type="PANTHER" id="PTHR43014">
    <property type="entry name" value="MERCURIC REDUCTASE"/>
    <property type="match status" value="1"/>
</dbReference>
<proteinExistence type="inferred from homology"/>
<keyword evidence="13" id="KW-0670">Pyruvate</keyword>
<keyword evidence="8" id="KW-0547">Nucleotide-binding</keyword>
<name>A0A1K2I3R0_9HYPH</name>
<feature type="domain" description="Pyridine nucleotide-disulphide oxidoreductase dimerisation" evidence="11">
    <location>
        <begin position="345"/>
        <end position="451"/>
    </location>
</feature>
<dbReference type="Gene3D" id="3.50.50.60">
    <property type="entry name" value="FAD/NAD(P)-binding domain"/>
    <property type="match status" value="2"/>
</dbReference>
<dbReference type="InterPro" id="IPR023753">
    <property type="entry name" value="FAD/NAD-binding_dom"/>
</dbReference>
<evidence type="ECO:0000259" key="12">
    <source>
        <dbReference type="Pfam" id="PF07992"/>
    </source>
</evidence>
<keyword evidence="8" id="KW-0520">NAD</keyword>
<protein>
    <submittedName>
        <fullName evidence="13">Pyruvate/2-oxoglutarate dehydrogenase complex, dihydrolipoamide dehydrogenase (E3) component</fullName>
    </submittedName>
</protein>
<reference evidence="13 14" key="1">
    <citation type="submission" date="2016-11" db="EMBL/GenBank/DDBJ databases">
        <authorList>
            <person name="Jaros S."/>
            <person name="Januszkiewicz K."/>
            <person name="Wedrychowicz H."/>
        </authorList>
    </citation>
    <scope>NUCLEOTIDE SEQUENCE [LARGE SCALE GENOMIC DNA]</scope>
    <source>
        <strain evidence="13 14">ATCC 23634</strain>
    </source>
</reference>
<feature type="binding site" evidence="8">
    <location>
        <position position="267"/>
    </location>
    <ligand>
        <name>NAD(+)</name>
        <dbReference type="ChEBI" id="CHEBI:57540"/>
    </ligand>
</feature>
<feature type="binding site" evidence="8">
    <location>
        <position position="53"/>
    </location>
    <ligand>
        <name>FAD</name>
        <dbReference type="ChEBI" id="CHEBI:57692"/>
    </ligand>
</feature>
<evidence type="ECO:0000259" key="11">
    <source>
        <dbReference type="Pfam" id="PF02852"/>
    </source>
</evidence>
<keyword evidence="2 10" id="KW-0285">Flavoprotein</keyword>
<keyword evidence="14" id="KW-1185">Reference proteome</keyword>
<evidence type="ECO:0000256" key="7">
    <source>
        <dbReference type="ARBA" id="ARBA00023284"/>
    </source>
</evidence>
<sequence length="478" mass="51514">MTERMTPDLCVIGAGSAGLSVAAAARAFGASVVLIERAKMGGDCLNSGCVPSKALIAAGYRAHAMRNAQAYGITPEEPRIQFRKVHDHVQKVIAGIAPHDSEARFRAMGCTVLIGEARFTDPRTVMVGEAEIRARRFVIATGARPVVPAIPGLDAVPYFTSETIFDNTRKLTHLLIVGGGPMGLELAQAYRRLGSEVTVVEAGTPLGRTDPELAAVALNRLARDGVAIRANTAVERVIARSMGIGVVIRSENGEERLDVSHILLATGRKPNLEGLDLQKARIRTRKDAPDRIVLSAGLRTSNRRVYAIGDAAGGAQFTHLASYQAGLVIRNALFGLPVRQNPDIIPVATYTDPEIGQVGLTEPEARKRLGDRFRILRASFGENDRARTELETHGLAKLITDRRGRILGGSVVGPGAGELTAFFAFCVANKLSARHLMAFVAPYPTLTEIVKRLGTEYYREAAQNPLLQKIMALVRRLP</sequence>
<dbReference type="InterPro" id="IPR012999">
    <property type="entry name" value="Pyr_OxRdtase_I_AS"/>
</dbReference>
<evidence type="ECO:0000256" key="10">
    <source>
        <dbReference type="RuleBase" id="RU003691"/>
    </source>
</evidence>
<feature type="domain" description="FAD/NAD(P)-binding" evidence="12">
    <location>
        <begin position="8"/>
        <end position="325"/>
    </location>
</feature>
<evidence type="ECO:0000256" key="4">
    <source>
        <dbReference type="ARBA" id="ARBA00022857"/>
    </source>
</evidence>